<comment type="caution">
    <text evidence="1">The sequence shown here is derived from an EMBL/GenBank/DDBJ whole genome shotgun (WGS) entry which is preliminary data.</text>
</comment>
<accession>A0A8H2XYQ6</accession>
<proteinExistence type="predicted"/>
<dbReference type="AlphaFoldDB" id="A0A8H2XYQ6"/>
<dbReference type="Proteomes" id="UP000663843">
    <property type="component" value="Unassembled WGS sequence"/>
</dbReference>
<sequence length="418" mass="46623">MMPANLPTEILDLIVQYSAIGTRTQLAAISRNVHFISVRILYAFIPEMSLTPTIRCLLTLSTKPDLAFLVRSFSIHLSISPYFLQAFLSLLSRALENMKYLRMLSLDVQAPITIDLLKWISCQLTKLSLVIPPRTSYPVSQFLSSQPAIEELLLVCRAEDVSGLSPEALPLLRNLSAPLWVLPIIITSRLPRLSRLSVLGVMTEPDELIVLGMILVLSNFTESLALIISVRITANMMPIEAVSRGLCSIGLAAPFVSLLVLKKSGDCVRQDELENMFISALPSFPKLKGLVLTSRPPVAGAYICGPQTQPAQISSGVVSLVFKALAYFYRMLLKIPGIFFLLFSSRPSIPRAEPDQTQNQPNLDLDALRDTSCQPRMVKAWSQIHSELEYVVFPGKMYRIRKSSQRKLDDCKFDFPRV</sequence>
<protein>
    <submittedName>
        <fullName evidence="1">Uncharacterized protein</fullName>
    </submittedName>
</protein>
<name>A0A8H2XYQ6_9AGAM</name>
<gene>
    <name evidence="1" type="ORF">RDB_LOCUS68920</name>
</gene>
<organism evidence="1 2">
    <name type="scientific">Rhizoctonia solani</name>
    <dbReference type="NCBI Taxonomy" id="456999"/>
    <lineage>
        <taxon>Eukaryota</taxon>
        <taxon>Fungi</taxon>
        <taxon>Dikarya</taxon>
        <taxon>Basidiomycota</taxon>
        <taxon>Agaricomycotina</taxon>
        <taxon>Agaricomycetes</taxon>
        <taxon>Cantharellales</taxon>
        <taxon>Ceratobasidiaceae</taxon>
        <taxon>Rhizoctonia</taxon>
    </lineage>
</organism>
<evidence type="ECO:0000313" key="2">
    <source>
        <dbReference type="Proteomes" id="UP000663843"/>
    </source>
</evidence>
<reference evidence="1" key="1">
    <citation type="submission" date="2021-01" db="EMBL/GenBank/DDBJ databases">
        <authorList>
            <person name="Kaushik A."/>
        </authorList>
    </citation>
    <scope>NUCLEOTIDE SEQUENCE</scope>
    <source>
        <strain evidence="1">AG2-2IIIB</strain>
    </source>
</reference>
<evidence type="ECO:0000313" key="1">
    <source>
        <dbReference type="EMBL" id="CAE6435176.1"/>
    </source>
</evidence>
<dbReference type="EMBL" id="CAJMWT010002175">
    <property type="protein sequence ID" value="CAE6435176.1"/>
    <property type="molecule type" value="Genomic_DNA"/>
</dbReference>